<keyword evidence="2" id="KW-1185">Reference proteome</keyword>
<proteinExistence type="predicted"/>
<sequence length="188" mass="20276">MKQRYLAATYAAVLTTANINTSSFAITALSSREGYSLLECWKLSSMPVEAMDAINFNIGSTTKATWSVIEPHTTVGEAWAPSVQLSIILNGLIRITAPSPISSNSSLATTPPLCPTNYTNSSQQTSVAYIMPGTIRSSVLIAADMKTTSYITGHYTEFPSNEPTVLIQIPFVDNLVPHHVVLHEGPCK</sequence>
<dbReference type="OrthoDB" id="3223416at2759"/>
<dbReference type="InParanoid" id="A0A1J7JXY2"/>
<reference evidence="1 2" key="1">
    <citation type="submission" date="2016-10" db="EMBL/GenBank/DDBJ databases">
        <title>Draft genome sequence of Coniochaeta ligniaria NRRL30616, a lignocellulolytic fungus for bioabatement of inhibitors in plant biomass hydrolysates.</title>
        <authorList>
            <consortium name="DOE Joint Genome Institute"/>
            <person name="Jimenez D.J."/>
            <person name="Hector R.E."/>
            <person name="Riley R."/>
            <person name="Sun H."/>
            <person name="Grigoriev I.V."/>
            <person name="Van Elsas J.D."/>
            <person name="Nichols N.N."/>
        </authorList>
    </citation>
    <scope>NUCLEOTIDE SEQUENCE [LARGE SCALE GENOMIC DNA]</scope>
    <source>
        <strain evidence="1 2">NRRL 30616</strain>
    </source>
</reference>
<evidence type="ECO:0000313" key="2">
    <source>
        <dbReference type="Proteomes" id="UP000182658"/>
    </source>
</evidence>
<gene>
    <name evidence="1" type="ORF">CONLIGDRAFT_650842</name>
</gene>
<dbReference type="EMBL" id="KV875093">
    <property type="protein sequence ID" value="OIW34284.1"/>
    <property type="molecule type" value="Genomic_DNA"/>
</dbReference>
<dbReference type="Proteomes" id="UP000182658">
    <property type="component" value="Unassembled WGS sequence"/>
</dbReference>
<evidence type="ECO:0000313" key="1">
    <source>
        <dbReference type="EMBL" id="OIW34284.1"/>
    </source>
</evidence>
<dbReference type="AlphaFoldDB" id="A0A1J7JXY2"/>
<accession>A0A1J7JXY2</accession>
<organism evidence="1 2">
    <name type="scientific">Coniochaeta ligniaria NRRL 30616</name>
    <dbReference type="NCBI Taxonomy" id="1408157"/>
    <lineage>
        <taxon>Eukaryota</taxon>
        <taxon>Fungi</taxon>
        <taxon>Dikarya</taxon>
        <taxon>Ascomycota</taxon>
        <taxon>Pezizomycotina</taxon>
        <taxon>Sordariomycetes</taxon>
        <taxon>Sordariomycetidae</taxon>
        <taxon>Coniochaetales</taxon>
        <taxon>Coniochaetaceae</taxon>
        <taxon>Coniochaeta</taxon>
    </lineage>
</organism>
<name>A0A1J7JXY2_9PEZI</name>
<protein>
    <submittedName>
        <fullName evidence="1">Uncharacterized protein</fullName>
    </submittedName>
</protein>